<evidence type="ECO:0000313" key="9">
    <source>
        <dbReference type="Proteomes" id="UP000600139"/>
    </source>
</evidence>
<name>A0A934V607_9BACT</name>
<dbReference type="AlphaFoldDB" id="A0A934V607"/>
<dbReference type="PANTHER" id="PTHR43289:SF6">
    <property type="entry name" value="SERINE_THREONINE-PROTEIN KINASE NEKL-3"/>
    <property type="match status" value="1"/>
</dbReference>
<dbReference type="InterPro" id="IPR000719">
    <property type="entry name" value="Prot_kinase_dom"/>
</dbReference>
<dbReference type="SUPFAM" id="SSF56112">
    <property type="entry name" value="Protein kinase-like (PK-like)"/>
    <property type="match status" value="1"/>
</dbReference>
<dbReference type="PANTHER" id="PTHR43289">
    <property type="entry name" value="MITOGEN-ACTIVATED PROTEIN KINASE KINASE KINASE 20-RELATED"/>
    <property type="match status" value="1"/>
</dbReference>
<evidence type="ECO:0000313" key="8">
    <source>
        <dbReference type="EMBL" id="MBK1814522.1"/>
    </source>
</evidence>
<keyword evidence="9" id="KW-1185">Reference proteome</keyword>
<sequence>METPLCPQCRTPLPAQALGGLCPACMFEQGAFDSQSNIAGSAFIPPSVGELAPLFPSLEVLELVGRGGMGAVYKARQTELDRVVALKILPSDIARDPAFSERFSREARALAKLNHPGIVSLFEFGRSGDLFFFLMEFVDGVTLRQLLMGERLSAREALTIVPRICDALQYAHDRGIVHRDIKPENILLDRQGNVKIADFGLVKLVDPESSRMSPPSGDVESGSRLRAEIPAYTEAGKLMGTPAYMAPEQIDHPSGVDHRADIYALGVIFYQMLTGELPDKPISPPSSRTVIDVRLDEVVIRALQQNPSLRFQQAGDLKTRVEEIAGSPGKSPPAARKPSLPQIAGVLLILCLPLSVALPVFDRAGKPEEYREEAFFNAPGQETREAEEVIKQALRPFPGISLSSQNGNTEFRSHDGTKFTNLWRISVSGPDQKQARETLDAARSAVKEALNRGNNDPLRETISWSEYRSSGAGTDSWALDQKFVTRLRRDVMSGIFLSALGLLCLSYRRKSHSAPASKTSAGISLGFLIIGAWGVFVLFNFFGDPGIQLMPAVALLAGIPAMISGLSEKAGRLGKFVAAVSWCGMLTLFLKSSLPDDRQWRFLDSAWTNVAIPTLQRPPAPTPPEKTRRHKRVDKTRAVEEWLEAIDAGKYDEAWARVSTLTSMLDSQSAWIEKMKAVRQPLGDVVGRKLHSTMETGEIKGFPPGRYHVFLFHSDFTGKSVAEEIVTLIYQEDGHWRVFSYSIQ</sequence>
<organism evidence="8 9">
    <name type="scientific">Luteolibacter yonseiensis</name>
    <dbReference type="NCBI Taxonomy" id="1144680"/>
    <lineage>
        <taxon>Bacteria</taxon>
        <taxon>Pseudomonadati</taxon>
        <taxon>Verrucomicrobiota</taxon>
        <taxon>Verrucomicrobiia</taxon>
        <taxon>Verrucomicrobiales</taxon>
        <taxon>Verrucomicrobiaceae</taxon>
        <taxon>Luteolibacter</taxon>
    </lineage>
</organism>
<keyword evidence="4 5" id="KW-0067">ATP-binding</keyword>
<feature type="binding site" evidence="5">
    <location>
        <position position="87"/>
    </location>
    <ligand>
        <name>ATP</name>
        <dbReference type="ChEBI" id="CHEBI:30616"/>
    </ligand>
</feature>
<accession>A0A934V607</accession>
<dbReference type="CDD" id="cd14014">
    <property type="entry name" value="STKc_PknB_like"/>
    <property type="match status" value="1"/>
</dbReference>
<dbReference type="GO" id="GO:0004674">
    <property type="term" value="F:protein serine/threonine kinase activity"/>
    <property type="evidence" value="ECO:0007669"/>
    <property type="project" value="TreeGrafter"/>
</dbReference>
<evidence type="ECO:0000256" key="2">
    <source>
        <dbReference type="ARBA" id="ARBA00022741"/>
    </source>
</evidence>
<dbReference type="Gene3D" id="1.10.510.10">
    <property type="entry name" value="Transferase(Phosphotransferase) domain 1"/>
    <property type="match status" value="1"/>
</dbReference>
<dbReference type="PROSITE" id="PS50011">
    <property type="entry name" value="PROTEIN_KINASE_DOM"/>
    <property type="match status" value="1"/>
</dbReference>
<reference evidence="8" key="1">
    <citation type="submission" date="2021-01" db="EMBL/GenBank/DDBJ databases">
        <title>Modified the classification status of verrucomicrobia.</title>
        <authorList>
            <person name="Feng X."/>
        </authorList>
    </citation>
    <scope>NUCLEOTIDE SEQUENCE</scope>
    <source>
        <strain evidence="8">JCM 18052</strain>
    </source>
</reference>
<dbReference type="Pfam" id="PF00069">
    <property type="entry name" value="Pkinase"/>
    <property type="match status" value="1"/>
</dbReference>
<keyword evidence="6" id="KW-0472">Membrane</keyword>
<dbReference type="Pfam" id="PF13211">
    <property type="entry name" value="DUF4019"/>
    <property type="match status" value="1"/>
</dbReference>
<feature type="transmembrane region" description="Helical" evidence="6">
    <location>
        <begin position="573"/>
        <end position="590"/>
    </location>
</feature>
<evidence type="ECO:0000259" key="7">
    <source>
        <dbReference type="PROSITE" id="PS50011"/>
    </source>
</evidence>
<dbReference type="InterPro" id="IPR017441">
    <property type="entry name" value="Protein_kinase_ATP_BS"/>
</dbReference>
<keyword evidence="3 8" id="KW-0418">Kinase</keyword>
<dbReference type="InterPro" id="IPR008271">
    <property type="entry name" value="Ser/Thr_kinase_AS"/>
</dbReference>
<dbReference type="PROSITE" id="PS00107">
    <property type="entry name" value="PROTEIN_KINASE_ATP"/>
    <property type="match status" value="1"/>
</dbReference>
<evidence type="ECO:0000256" key="6">
    <source>
        <dbReference type="SAM" id="Phobius"/>
    </source>
</evidence>
<dbReference type="EMBL" id="JAENIK010000004">
    <property type="protein sequence ID" value="MBK1814522.1"/>
    <property type="molecule type" value="Genomic_DNA"/>
</dbReference>
<keyword evidence="6" id="KW-1133">Transmembrane helix</keyword>
<comment type="caution">
    <text evidence="8">The sequence shown here is derived from an EMBL/GenBank/DDBJ whole genome shotgun (WGS) entry which is preliminary data.</text>
</comment>
<gene>
    <name evidence="8" type="ORF">JIN84_02780</name>
</gene>
<dbReference type="RefSeq" id="WP_200349483.1">
    <property type="nucleotide sequence ID" value="NZ_BAABHZ010000010.1"/>
</dbReference>
<evidence type="ECO:0000256" key="4">
    <source>
        <dbReference type="ARBA" id="ARBA00022840"/>
    </source>
</evidence>
<feature type="transmembrane region" description="Helical" evidence="6">
    <location>
        <begin position="521"/>
        <end position="542"/>
    </location>
</feature>
<dbReference type="Proteomes" id="UP000600139">
    <property type="component" value="Unassembled WGS sequence"/>
</dbReference>
<keyword evidence="6" id="KW-0812">Transmembrane</keyword>
<dbReference type="InterPro" id="IPR025091">
    <property type="entry name" value="DUF4019"/>
</dbReference>
<evidence type="ECO:0000256" key="5">
    <source>
        <dbReference type="PROSITE-ProRule" id="PRU10141"/>
    </source>
</evidence>
<feature type="transmembrane region" description="Helical" evidence="6">
    <location>
        <begin position="491"/>
        <end position="509"/>
    </location>
</feature>
<dbReference type="InterPro" id="IPR011009">
    <property type="entry name" value="Kinase-like_dom_sf"/>
</dbReference>
<dbReference type="GO" id="GO:0005524">
    <property type="term" value="F:ATP binding"/>
    <property type="evidence" value="ECO:0007669"/>
    <property type="project" value="UniProtKB-UniRule"/>
</dbReference>
<protein>
    <submittedName>
        <fullName evidence="8">Protein kinase</fullName>
    </submittedName>
</protein>
<evidence type="ECO:0000256" key="3">
    <source>
        <dbReference type="ARBA" id="ARBA00022777"/>
    </source>
</evidence>
<dbReference type="Gene3D" id="3.30.200.20">
    <property type="entry name" value="Phosphorylase Kinase, domain 1"/>
    <property type="match status" value="1"/>
</dbReference>
<keyword evidence="2 5" id="KW-0547">Nucleotide-binding</keyword>
<keyword evidence="1" id="KW-0808">Transferase</keyword>
<feature type="domain" description="Protein kinase" evidence="7">
    <location>
        <begin position="58"/>
        <end position="417"/>
    </location>
</feature>
<feature type="transmembrane region" description="Helical" evidence="6">
    <location>
        <begin position="549"/>
        <end position="567"/>
    </location>
</feature>
<dbReference type="PROSITE" id="PS00108">
    <property type="entry name" value="PROTEIN_KINASE_ST"/>
    <property type="match status" value="1"/>
</dbReference>
<proteinExistence type="predicted"/>
<dbReference type="SMART" id="SM00220">
    <property type="entry name" value="S_TKc"/>
    <property type="match status" value="1"/>
</dbReference>
<evidence type="ECO:0000256" key="1">
    <source>
        <dbReference type="ARBA" id="ARBA00022679"/>
    </source>
</evidence>